<keyword evidence="7" id="KW-1185">Reference proteome</keyword>
<dbReference type="EMBL" id="KN848795">
    <property type="protein sequence ID" value="KIR76441.1"/>
    <property type="molecule type" value="Genomic_DNA"/>
</dbReference>
<dbReference type="Pfam" id="PF04082">
    <property type="entry name" value="Fungal_trans"/>
    <property type="match status" value="1"/>
</dbReference>
<evidence type="ECO:0000313" key="6">
    <source>
        <dbReference type="EMBL" id="KIR76441.1"/>
    </source>
</evidence>
<evidence type="ECO:0000256" key="3">
    <source>
        <dbReference type="ARBA" id="ARBA00023242"/>
    </source>
</evidence>
<evidence type="ECO:0000313" key="7">
    <source>
        <dbReference type="Proteomes" id="UP000054272"/>
    </source>
</evidence>
<keyword evidence="2" id="KW-0479">Metal-binding</keyword>
<evidence type="ECO:0000256" key="1">
    <source>
        <dbReference type="ARBA" id="ARBA00004123"/>
    </source>
</evidence>
<evidence type="ECO:0000256" key="4">
    <source>
        <dbReference type="SAM" id="MobiDB-lite"/>
    </source>
</evidence>
<proteinExistence type="predicted"/>
<dbReference type="CDD" id="cd12148">
    <property type="entry name" value="fungal_TF_MHR"/>
    <property type="match status" value="1"/>
</dbReference>
<feature type="compositionally biased region" description="Basic and acidic residues" evidence="4">
    <location>
        <begin position="83"/>
        <end position="92"/>
    </location>
</feature>
<feature type="region of interest" description="Disordered" evidence="4">
    <location>
        <begin position="618"/>
        <end position="716"/>
    </location>
</feature>
<name>A0ABR5BLC6_9TREE</name>
<organism evidence="6 7">
    <name type="scientific">Cryptococcus gattii EJB2</name>
    <dbReference type="NCBI Taxonomy" id="1296103"/>
    <lineage>
        <taxon>Eukaryota</taxon>
        <taxon>Fungi</taxon>
        <taxon>Dikarya</taxon>
        <taxon>Basidiomycota</taxon>
        <taxon>Agaricomycotina</taxon>
        <taxon>Tremellomycetes</taxon>
        <taxon>Tremellales</taxon>
        <taxon>Cryptococcaceae</taxon>
        <taxon>Cryptococcus</taxon>
        <taxon>Cryptococcus gattii species complex</taxon>
    </lineage>
</organism>
<dbReference type="PANTHER" id="PTHR31001">
    <property type="entry name" value="UNCHARACTERIZED TRANSCRIPTIONAL REGULATORY PROTEIN"/>
    <property type="match status" value="1"/>
</dbReference>
<dbReference type="PANTHER" id="PTHR31001:SF90">
    <property type="entry name" value="CENTROMERE DNA-BINDING PROTEIN COMPLEX CBF3 SUBUNIT B"/>
    <property type="match status" value="1"/>
</dbReference>
<feature type="compositionally biased region" description="Low complexity" evidence="4">
    <location>
        <begin position="641"/>
        <end position="658"/>
    </location>
</feature>
<dbReference type="InterPro" id="IPR007219">
    <property type="entry name" value="XnlR_reg_dom"/>
</dbReference>
<reference evidence="6 7" key="1">
    <citation type="submission" date="2015-01" db="EMBL/GenBank/DDBJ databases">
        <title>The Genome Sequence of Cryptococcus gattii EJB2.</title>
        <authorList>
            <consortium name="The Broad Institute Genomics Platform"/>
            <person name="Cuomo C."/>
            <person name="Litvintseva A."/>
            <person name="Chen Y."/>
            <person name="Heitman J."/>
            <person name="Sun S."/>
            <person name="Springer D."/>
            <person name="Dromer F."/>
            <person name="Young S."/>
            <person name="Zeng Q."/>
            <person name="Gargeya S."/>
            <person name="Abouelleil A."/>
            <person name="Alvarado L."/>
            <person name="Chapman S.B."/>
            <person name="Gainer-Dewar J."/>
            <person name="Goldberg J."/>
            <person name="Griggs A."/>
            <person name="Gujja S."/>
            <person name="Hansen M."/>
            <person name="Howarth C."/>
            <person name="Imamovic A."/>
            <person name="Larimer J."/>
            <person name="Murphy C."/>
            <person name="Naylor J."/>
            <person name="Pearson M."/>
            <person name="Priest M."/>
            <person name="Roberts A."/>
            <person name="Saif S."/>
            <person name="Shea T."/>
            <person name="Sykes S."/>
            <person name="Wortman J."/>
            <person name="Nusbaum C."/>
            <person name="Birren B."/>
        </authorList>
    </citation>
    <scope>NUCLEOTIDE SEQUENCE [LARGE SCALE GENOMIC DNA]</scope>
    <source>
        <strain evidence="6 7">EJB2</strain>
    </source>
</reference>
<dbReference type="Proteomes" id="UP000054272">
    <property type="component" value="Unassembled WGS sequence"/>
</dbReference>
<keyword evidence="3" id="KW-0539">Nucleus</keyword>
<dbReference type="Gene3D" id="4.10.240.10">
    <property type="entry name" value="Zn(2)-C6 fungal-type DNA-binding domain"/>
    <property type="match status" value="1"/>
</dbReference>
<dbReference type="InterPro" id="IPR050613">
    <property type="entry name" value="Sec_Metabolite_Reg"/>
</dbReference>
<feature type="domain" description="Zn(2)-C6 fungal-type" evidence="5">
    <location>
        <begin position="16"/>
        <end position="47"/>
    </location>
</feature>
<accession>A0ABR5BLC6</accession>
<feature type="region of interest" description="Disordered" evidence="4">
    <location>
        <begin position="83"/>
        <end position="109"/>
    </location>
</feature>
<dbReference type="CDD" id="cd00067">
    <property type="entry name" value="GAL4"/>
    <property type="match status" value="1"/>
</dbReference>
<dbReference type="InterPro" id="IPR001138">
    <property type="entry name" value="Zn2Cys6_DnaBD"/>
</dbReference>
<evidence type="ECO:0000259" key="5">
    <source>
        <dbReference type="PROSITE" id="PS50048"/>
    </source>
</evidence>
<evidence type="ECO:0000256" key="2">
    <source>
        <dbReference type="ARBA" id="ARBA00022723"/>
    </source>
</evidence>
<feature type="region of interest" description="Disordered" evidence="4">
    <location>
        <begin position="126"/>
        <end position="163"/>
    </location>
</feature>
<dbReference type="SMART" id="SM00066">
    <property type="entry name" value="GAL4"/>
    <property type="match status" value="1"/>
</dbReference>
<dbReference type="InterPro" id="IPR036864">
    <property type="entry name" value="Zn2-C6_fun-type_DNA-bd_sf"/>
</dbReference>
<dbReference type="PROSITE" id="PS50048">
    <property type="entry name" value="ZN2_CY6_FUNGAL_2"/>
    <property type="match status" value="1"/>
</dbReference>
<gene>
    <name evidence="6" type="ORF">I306_06582</name>
</gene>
<feature type="compositionally biased region" description="Polar residues" evidence="4">
    <location>
        <begin position="147"/>
        <end position="157"/>
    </location>
</feature>
<protein>
    <recommendedName>
        <fullName evidence="5">Zn(2)-C6 fungal-type domain-containing protein</fullName>
    </recommendedName>
</protein>
<comment type="subcellular location">
    <subcellularLocation>
        <location evidence="1">Nucleus</location>
    </subcellularLocation>
</comment>
<sequence>MEEATLVKISQRPAKSCTECIRRKTRCTKVIPCEPCSKRGVAHLCRQESQFGPPIPTSNAEIDALKNALFGEINDLKRRVSQLEKSEGKLRESPWSVNSEREEEGGAEAATTLEFMALGLDRRLEPQGRSKTADAGPTPPSSSSSSDNQIHITSGPSRSHLLKESRSPLPESIFNALLPQEVAMSVFKFHTTNVCWQHACIYVREFEAQVEGFYKLAKRGKCDKVDRSWIALFFVLQAISVHQMTDRYAEACNLGSVAIRQQFITAVMDAAMTALHHANFLSRPSMFTCQAIAILGLCGHNVCDSDLLSSLLAIGIKHAQALGLHTLAKRRRGMSSMDLEMGRRVWWSLTMEDWYAIPFRGVWSIHRDHFDTPLPSNCKDEDFQYDDDHTNRPLSVVTISSKLQFSARIASIIQRIFDRFRHTPSQETVQLASMAANELTELISQLPAPSASQPPWVRDMRYYLRISSYHKIIIIYRACLSRHNAGSLSERSTMQRQCVLAAEAIIDELDPSSHFGSPSEECAELPLLWTVPYHVLASCVVLSLDMIERRGENSEIEQQRLIYVKRGQLALERLAETSRIARRGLAVIEHLMKEKEVRGKRKKGSEDMADMVKRIRLPYSDPHLPHPGSLSHAHRTPNQLSSTHFHSHSQTTSHSVSTNRVDNTRGLTPPHLHLHLNPPPEATPYYSRPHSHSPLRHDTPSHSHHSHHYSPSLSHLPHPPWTQDDINTLLSNLHECVPDVGRLFDGSLGSFGFPLEGGGSDSVFDVGEWGAAGGGNADFGNGDGPSGSGSCSKTVSASASASASISAVTSGSAFGGVGVAPNI</sequence>